<evidence type="ECO:0000256" key="6">
    <source>
        <dbReference type="ARBA" id="ARBA00022679"/>
    </source>
</evidence>
<keyword evidence="6" id="KW-0808">Transferase</keyword>
<evidence type="ECO:0000256" key="7">
    <source>
        <dbReference type="ARBA" id="ARBA00022692"/>
    </source>
</evidence>
<feature type="region of interest" description="Disordered" evidence="12">
    <location>
        <begin position="1"/>
        <end position="23"/>
    </location>
</feature>
<evidence type="ECO:0000256" key="9">
    <source>
        <dbReference type="ARBA" id="ARBA00022968"/>
    </source>
</evidence>
<keyword evidence="5" id="KW-0328">Glycosyltransferase</keyword>
<dbReference type="Gene3D" id="3.90.550.50">
    <property type="match status" value="1"/>
</dbReference>
<keyword evidence="10" id="KW-1133">Transmembrane helix</keyword>
<gene>
    <name evidence="14" type="ORF">GRF29_44g766639</name>
</gene>
<keyword evidence="15" id="KW-1185">Reference proteome</keyword>
<evidence type="ECO:0000256" key="2">
    <source>
        <dbReference type="ARBA" id="ARBA00004922"/>
    </source>
</evidence>
<evidence type="ECO:0000256" key="5">
    <source>
        <dbReference type="ARBA" id="ARBA00022676"/>
    </source>
</evidence>
<evidence type="ECO:0000313" key="15">
    <source>
        <dbReference type="Proteomes" id="UP001280581"/>
    </source>
</evidence>
<keyword evidence="11" id="KW-0472">Membrane</keyword>
<evidence type="ECO:0000259" key="13">
    <source>
        <dbReference type="Pfam" id="PF02434"/>
    </source>
</evidence>
<sequence>MLLLGDETRVLSSARSPPRSRRRRCALVEPRPIRPPIPPPLVARPPPDQTLLCVAAMAILTALPLRLSRRPARVLLGGLLFVFFILTLTRRRTAPPPPPSSSVHYKAATKSFFPPLKHKAGLDPDFCENFPTKQLDDIQVVLKTGAADGPKLKAHLSTITSCIPNLLIVSDHEQKIGEYKVVDILAELPLSYAEGNHDFKTYTENKKAQAEGDTVNYSQAGWRLDRFKFLPMVDKAYAMNPKAKWYVFLESDVYFFWDTLFRLLDQFDPTEAHYLGSTSPGPDSRWFAYGGAGIVISQGLMKKIYTPKLEVGTVSAETKLAVRYEKMVKEDCCGDAVLAHAIQNITGVTLEALYPTFSGEELKDVSITSDRWCVPLLSLHRVPPEQMESLWKWERTRPYNQKPLVYSSLLAYTHSFLREAASKEWWDNLSVAPVPNDRPAHRNAGSCGSECEKDRNCLQWSYSQTVCRWANYIKLGNAVDPENGGQGIMSSGWDLKKMAELGFKVDEESDINDTCEEASWVKAQLPKDGKAGKATTR</sequence>
<keyword evidence="9" id="KW-0735">Signal-anchor</keyword>
<dbReference type="InterPro" id="IPR003378">
    <property type="entry name" value="Fringe-like_glycosylTrfase"/>
</dbReference>
<comment type="caution">
    <text evidence="14">The sequence shown here is derived from an EMBL/GenBank/DDBJ whole genome shotgun (WGS) entry which is preliminary data.</text>
</comment>
<evidence type="ECO:0000256" key="3">
    <source>
        <dbReference type="ARBA" id="ARBA00006462"/>
    </source>
</evidence>
<dbReference type="Proteomes" id="UP001280581">
    <property type="component" value="Unassembled WGS sequence"/>
</dbReference>
<dbReference type="PANTHER" id="PTHR23033">
    <property type="entry name" value="BETA1,3-GALACTOSYLTRANSFERASE"/>
    <property type="match status" value="1"/>
</dbReference>
<dbReference type="PANTHER" id="PTHR23033:SF43">
    <property type="entry name" value="APPLE DOMAIN-CONTAINING PROTEIN"/>
    <property type="match status" value="1"/>
</dbReference>
<feature type="domain" description="Fringe-like glycosyltransferase" evidence="13">
    <location>
        <begin position="229"/>
        <end position="314"/>
    </location>
</feature>
<accession>A0AAN6M2B6</accession>
<evidence type="ECO:0000256" key="12">
    <source>
        <dbReference type="SAM" id="MobiDB-lite"/>
    </source>
</evidence>
<evidence type="ECO:0000256" key="8">
    <source>
        <dbReference type="ARBA" id="ARBA00022741"/>
    </source>
</evidence>
<dbReference type="Pfam" id="PF02434">
    <property type="entry name" value="Fringe"/>
    <property type="match status" value="1"/>
</dbReference>
<reference evidence="14 15" key="1">
    <citation type="submission" date="2021-02" db="EMBL/GenBank/DDBJ databases">
        <title>Genome assembly of Pseudopithomyces chartarum.</title>
        <authorList>
            <person name="Jauregui R."/>
            <person name="Singh J."/>
            <person name="Voisey C."/>
        </authorList>
    </citation>
    <scope>NUCLEOTIDE SEQUENCE [LARGE SCALE GENOMIC DNA]</scope>
    <source>
        <strain evidence="14 15">AGR01</strain>
    </source>
</reference>
<keyword evidence="7" id="KW-0812">Transmembrane</keyword>
<name>A0AAN6M2B6_9PLEO</name>
<comment type="similarity">
    <text evidence="3">Belongs to the glycosyltransferase 31 family. Beta3-Gal-T subfamily.</text>
</comment>
<dbReference type="InterPro" id="IPR026050">
    <property type="entry name" value="C1GALT1/C1GALT1_chp1"/>
</dbReference>
<dbReference type="GO" id="GO:0000166">
    <property type="term" value="F:nucleotide binding"/>
    <property type="evidence" value="ECO:0007669"/>
    <property type="project" value="UniProtKB-KW"/>
</dbReference>
<protein>
    <recommendedName>
        <fullName evidence="4">N-acetylgalactosaminide beta-1,3-galactosyltransferase</fullName>
        <ecNumber evidence="4">2.4.1.122</ecNumber>
    </recommendedName>
</protein>
<evidence type="ECO:0000256" key="1">
    <source>
        <dbReference type="ARBA" id="ARBA00004606"/>
    </source>
</evidence>
<evidence type="ECO:0000256" key="4">
    <source>
        <dbReference type="ARBA" id="ARBA00012557"/>
    </source>
</evidence>
<keyword evidence="8" id="KW-0547">Nucleotide-binding</keyword>
<proteinExistence type="inferred from homology"/>
<dbReference type="AlphaFoldDB" id="A0AAN6M2B6"/>
<dbReference type="GO" id="GO:0016020">
    <property type="term" value="C:membrane"/>
    <property type="evidence" value="ECO:0007669"/>
    <property type="project" value="UniProtKB-SubCell"/>
</dbReference>
<organism evidence="14 15">
    <name type="scientific">Pseudopithomyces chartarum</name>
    <dbReference type="NCBI Taxonomy" id="1892770"/>
    <lineage>
        <taxon>Eukaryota</taxon>
        <taxon>Fungi</taxon>
        <taxon>Dikarya</taxon>
        <taxon>Ascomycota</taxon>
        <taxon>Pezizomycotina</taxon>
        <taxon>Dothideomycetes</taxon>
        <taxon>Pleosporomycetidae</taxon>
        <taxon>Pleosporales</taxon>
        <taxon>Massarineae</taxon>
        <taxon>Didymosphaeriaceae</taxon>
        <taxon>Pseudopithomyces</taxon>
    </lineage>
</organism>
<comment type="subcellular location">
    <subcellularLocation>
        <location evidence="1">Membrane</location>
        <topology evidence="1">Single-pass type II membrane protein</topology>
    </subcellularLocation>
</comment>
<evidence type="ECO:0000256" key="11">
    <source>
        <dbReference type="ARBA" id="ARBA00023136"/>
    </source>
</evidence>
<evidence type="ECO:0000256" key="10">
    <source>
        <dbReference type="ARBA" id="ARBA00022989"/>
    </source>
</evidence>
<evidence type="ECO:0000313" key="14">
    <source>
        <dbReference type="EMBL" id="KAK3209820.1"/>
    </source>
</evidence>
<dbReference type="GO" id="GO:0016263">
    <property type="term" value="F:glycoprotein-N-acetylgalactosamine 3-beta-galactosyltransferase activity"/>
    <property type="evidence" value="ECO:0007669"/>
    <property type="project" value="UniProtKB-EC"/>
</dbReference>
<dbReference type="EMBL" id="WVTA01000005">
    <property type="protein sequence ID" value="KAK3209820.1"/>
    <property type="molecule type" value="Genomic_DNA"/>
</dbReference>
<comment type="pathway">
    <text evidence="2">Protein modification; protein glycosylation.</text>
</comment>
<dbReference type="EC" id="2.4.1.122" evidence="4"/>